<dbReference type="Proteomes" id="UP001054837">
    <property type="component" value="Unassembled WGS sequence"/>
</dbReference>
<protein>
    <submittedName>
        <fullName evidence="2">Uncharacterized protein</fullName>
    </submittedName>
</protein>
<evidence type="ECO:0000313" key="2">
    <source>
        <dbReference type="EMBL" id="GIY47120.1"/>
    </source>
</evidence>
<dbReference type="AlphaFoldDB" id="A0AAV4TQN5"/>
<feature type="compositionally biased region" description="Low complexity" evidence="1">
    <location>
        <begin position="1"/>
        <end position="18"/>
    </location>
</feature>
<evidence type="ECO:0000256" key="1">
    <source>
        <dbReference type="SAM" id="MobiDB-lite"/>
    </source>
</evidence>
<name>A0AAV4TQN5_9ARAC</name>
<feature type="region of interest" description="Disordered" evidence="1">
    <location>
        <begin position="1"/>
        <end position="41"/>
    </location>
</feature>
<gene>
    <name evidence="2" type="ORF">CDAR_114901</name>
</gene>
<proteinExistence type="predicted"/>
<reference evidence="2 3" key="1">
    <citation type="submission" date="2021-06" db="EMBL/GenBank/DDBJ databases">
        <title>Caerostris darwini draft genome.</title>
        <authorList>
            <person name="Kono N."/>
            <person name="Arakawa K."/>
        </authorList>
    </citation>
    <scope>NUCLEOTIDE SEQUENCE [LARGE SCALE GENOMIC DNA]</scope>
</reference>
<evidence type="ECO:0000313" key="3">
    <source>
        <dbReference type="Proteomes" id="UP001054837"/>
    </source>
</evidence>
<accession>A0AAV4TQN5</accession>
<feature type="non-terminal residue" evidence="2">
    <location>
        <position position="55"/>
    </location>
</feature>
<comment type="caution">
    <text evidence="2">The sequence shown here is derived from an EMBL/GenBank/DDBJ whole genome shotgun (WGS) entry which is preliminary data.</text>
</comment>
<organism evidence="2 3">
    <name type="scientific">Caerostris darwini</name>
    <dbReference type="NCBI Taxonomy" id="1538125"/>
    <lineage>
        <taxon>Eukaryota</taxon>
        <taxon>Metazoa</taxon>
        <taxon>Ecdysozoa</taxon>
        <taxon>Arthropoda</taxon>
        <taxon>Chelicerata</taxon>
        <taxon>Arachnida</taxon>
        <taxon>Araneae</taxon>
        <taxon>Araneomorphae</taxon>
        <taxon>Entelegynae</taxon>
        <taxon>Araneoidea</taxon>
        <taxon>Araneidae</taxon>
        <taxon>Caerostris</taxon>
    </lineage>
</organism>
<dbReference type="EMBL" id="BPLQ01009869">
    <property type="protein sequence ID" value="GIY47120.1"/>
    <property type="molecule type" value="Genomic_DNA"/>
</dbReference>
<keyword evidence="3" id="KW-1185">Reference proteome</keyword>
<sequence>MAPSSATPTGQTQPQATSKQVKRKTPSTTDAEGFITPSRRWTRKNSAPTLFLILS</sequence>